<evidence type="ECO:0000313" key="1">
    <source>
        <dbReference type="EMBL" id="RPD95886.1"/>
    </source>
</evidence>
<name>A0A3N4NS28_9GAMM</name>
<comment type="caution">
    <text evidence="1">The sequence shown here is derived from an EMBL/GenBank/DDBJ whole genome shotgun (WGS) entry which is preliminary data.</text>
</comment>
<reference evidence="1 2" key="1">
    <citation type="submission" date="2018-11" db="EMBL/GenBank/DDBJ databases">
        <title>Whole genome sequencing of Pantoea sp. RIT388.</title>
        <authorList>
            <person name="Gan H.M."/>
            <person name="Hudson A.O."/>
        </authorList>
    </citation>
    <scope>NUCLEOTIDE SEQUENCE [LARGE SCALE GENOMIC DNA]</scope>
    <source>
        <strain evidence="1 2">RIT388</strain>
    </source>
</reference>
<sequence length="55" mass="6357">MRCVATLHRFLLLTVHNFPVVRQLIYHVVIVQLTPVVCVGLTYRHGVSRFTEGCY</sequence>
<dbReference type="EMBL" id="RMVG01000020">
    <property type="protein sequence ID" value="RPD95886.1"/>
    <property type="molecule type" value="Genomic_DNA"/>
</dbReference>
<protein>
    <submittedName>
        <fullName evidence="1">Uncharacterized protein</fullName>
    </submittedName>
</protein>
<organism evidence="1 2">
    <name type="scientific">Candidatus Pantoea deserta</name>
    <dbReference type="NCBI Taxonomy" id="1869313"/>
    <lineage>
        <taxon>Bacteria</taxon>
        <taxon>Pseudomonadati</taxon>
        <taxon>Pseudomonadota</taxon>
        <taxon>Gammaproteobacteria</taxon>
        <taxon>Enterobacterales</taxon>
        <taxon>Erwiniaceae</taxon>
        <taxon>Pantoea</taxon>
    </lineage>
</organism>
<dbReference type="AlphaFoldDB" id="A0A3N4NS28"/>
<accession>A0A3N4NS28</accession>
<dbReference type="Proteomes" id="UP000281332">
    <property type="component" value="Unassembled WGS sequence"/>
</dbReference>
<keyword evidence="2" id="KW-1185">Reference proteome</keyword>
<evidence type="ECO:0000313" key="2">
    <source>
        <dbReference type="Proteomes" id="UP000281332"/>
    </source>
</evidence>
<gene>
    <name evidence="1" type="ORF">BBB56_19780</name>
</gene>
<proteinExistence type="predicted"/>